<evidence type="ECO:0000259" key="9">
    <source>
        <dbReference type="PROSITE" id="PS51545"/>
    </source>
</evidence>
<proteinExistence type="inferred from homology"/>
<dbReference type="SMART" id="SM00145">
    <property type="entry name" value="PI3Ka"/>
    <property type="match status" value="1"/>
</dbReference>
<keyword evidence="11" id="KW-1185">Reference proteome</keyword>
<dbReference type="InterPro" id="IPR036940">
    <property type="entry name" value="PI3/4_kinase_cat_sf"/>
</dbReference>
<dbReference type="Gene3D" id="3.30.1010.10">
    <property type="entry name" value="Phosphatidylinositol 3-kinase Catalytic Subunit, Chain A, domain 4"/>
    <property type="match status" value="1"/>
</dbReference>
<feature type="domain" description="PI3K/PI4K catalytic" evidence="8">
    <location>
        <begin position="1673"/>
        <end position="1941"/>
    </location>
</feature>
<dbReference type="EC" id="2.7.1.67" evidence="3"/>
<dbReference type="InterPro" id="IPR011009">
    <property type="entry name" value="Kinase-like_dom_sf"/>
</dbReference>
<dbReference type="InterPro" id="IPR045495">
    <property type="entry name" value="PI4K_N"/>
</dbReference>
<reference evidence="10" key="1">
    <citation type="submission" date="2021-06" db="EMBL/GenBank/DDBJ databases">
        <authorList>
            <person name="Kallberg Y."/>
            <person name="Tangrot J."/>
            <person name="Rosling A."/>
        </authorList>
    </citation>
    <scope>NUCLEOTIDE SEQUENCE</scope>
    <source>
        <strain evidence="10">FL130A</strain>
    </source>
</reference>
<sequence length="1953" mass="221971">MDSLEFDLHALILDSLANALSRQVASTTEDELFRLVSRCPSLSSNGSFEDGTPSGNAVAMTKSCQQSISSLAIFAANTTSTTHLLEVLPHLLDYLNHLPDFSYEETLTWKDYSLPDELAGNLISELLIIAIRYPDKRNEIIDSVWTFLETLTGLLKSRNENICTVILPLFNGCIRAIQTSNISWNIQDFMAFSKKTHDLVHNTSLSFINGAIDSLLQSADPKEVYGKRLLQKYQFIDSPLSANSLIFGLFIIKRNILSRIILILTNNDYDSDDKWITMMSFPDVWNLLTSNPIVNAVTLEENVKKALRETYIIALEYFTELTKLTDNFLAQGKEYPIGTYAREIMAVCLNLAGVASIYLQEIDDELTGRLTSSLFNVPHTPDVKVQTAALDVACLIALNFRHLTDQMIRVMRKFLTTPSTIFELAVVACNDLTIQQYAIDRLAHCLKASNKDADSVIHAFNNMLIASGHERPPVSPNLSSNSDEVSLDSTLSGFSRNEEQRHQISENIVCSIVGITCVLRNDNTTKLAVSLLKQRLHFGNPSLDVLILDKLVEIALIGPEHVFLDITEKFNKISIQFIFSQENKIITTEVLKCQLKLAKRINARPEFYEKYMTKILSLFVEKGVKIQDTVSENGKVKVTSLAAELGILLPVLKALLAHNDFKAHQNLSADLVAMFRNVWFHCVLCGFVSETTWVREWHDCLVAIAQKTPPLVLESATNYLSSDLQYNSVLRRGKSDQDLTSLRNSLCAFLPNRTYEIRNFTLPEVVFLLSVYHIETMRSQLGKCSFVLRYFINQGVNESKLAGCMEEIGDQAMKVFISECTRRTIAHTIDSNLRVQVRNLMIGACHRLEKVHRLSIKYLDQLITTLPLLLCDKKLLFLLLELIELVWQSCEAEYSNEYSPVYTFSSLKVGVTLEFPDTYSYRREMLSSLCENAKKWLTNAMLLAPLDIRGIIEFDPYQSMNPNHMGRSIALEIGKSFSKIDYLFGTLPRIPGAVVDNLSDFINDYSSRRYYRGQIGGLQHWTEVDALKDSEGSHSPPIMNLDDILEQFPKIKKQLALLEKRVISGTRVSLKEVNNTLHIAAAILIALSKVDEDLIQYVVWIPVYIFTPESMKLATQIWSWIITENAVFEKRIMVEIVNSWVWALRHRKGLFSSALDVKDPFVNKMLYAPSDKKTRDKTYQMSNYLFGPHIIWIQFLSSRFQAVRYRSPEIVTLYLRLFQITLDACDSMSNHALSREARFEILLLGFKVLQSNRMEALIEYQFRSRLFRAAFAWFSLPPRWSYGGNKRATLTDYKLLLEFCQVVEVDKVEMDEIFSSAPKKNTQAALTSGSLIFIADKTREDIIKQATQSKKLLLLFLKSELGRLATWSNPLNVTDQIKDIVVFTMDKTLTDEGWKQLIRHSWNISPQLAVQLPARFQQPVVQNELHALIANNTAEAVGVAEALPLLLGEKLAQNITSQLKYLLYWAPVPPITAITYFSPSYNNHPMVLQYAMRALEYHPVDVVFFYVPQIVQALRCDNQGYVERFIMNAARISQLFAHQIIWNMKANMFKDEDSSIPDTLKPTLDRIINNIVDSLSGEDKEFFEREFTFFNNVTSISGKLKPYIKKSKEEKKQKIDEEMRKIKVDVGVYLPSNPEGIVIDIDYDSGRPLQSHAKAPFMATFKIRKTKNDSEEIKESLITKGDTEGPYNSKGEKTIDVCQSAIFKVGDDCRQDVLALQLIAIFKNIFMSVGLDLYLFPYRIVATAPGCGVIDVIPNSISRDQLGREKVNSLYDYFLTTHGGLDSIKFQKARNCFIQSVAAYSVVSYLLQFKDRHNGNIMLDDEGHIIHIDFGYILEIAPGGITFESSPFKLTTEMIQVMGGSADVQPFKWFSELCIKAYLASRSHAEQIIQCVALMLGSGLPCFKGERTLKNLRARFQLDKTERGAADFMIERINQSYENRRTVWYDSFQKATN</sequence>
<organism evidence="10 11">
    <name type="scientific">Ambispora leptoticha</name>
    <dbReference type="NCBI Taxonomy" id="144679"/>
    <lineage>
        <taxon>Eukaryota</taxon>
        <taxon>Fungi</taxon>
        <taxon>Fungi incertae sedis</taxon>
        <taxon>Mucoromycota</taxon>
        <taxon>Glomeromycotina</taxon>
        <taxon>Glomeromycetes</taxon>
        <taxon>Archaeosporales</taxon>
        <taxon>Ambisporaceae</taxon>
        <taxon>Ambispora</taxon>
    </lineage>
</organism>
<comment type="catalytic activity">
    <reaction evidence="1">
        <text>a 1,2-diacyl-sn-glycero-3-phospho-(1D-myo-inositol) + ATP = a 1,2-diacyl-sn-glycero-3-phospho-(1D-myo-inositol 4-phosphate) + ADP + H(+)</text>
        <dbReference type="Rhea" id="RHEA:19877"/>
        <dbReference type="ChEBI" id="CHEBI:15378"/>
        <dbReference type="ChEBI" id="CHEBI:30616"/>
        <dbReference type="ChEBI" id="CHEBI:57880"/>
        <dbReference type="ChEBI" id="CHEBI:58178"/>
        <dbReference type="ChEBI" id="CHEBI:456216"/>
        <dbReference type="EC" id="2.7.1.67"/>
    </reaction>
</comment>
<keyword evidence="5" id="KW-0547">Nucleotide-binding</keyword>
<dbReference type="GO" id="GO:0005524">
    <property type="term" value="F:ATP binding"/>
    <property type="evidence" value="ECO:0007669"/>
    <property type="project" value="UniProtKB-KW"/>
</dbReference>
<dbReference type="PANTHER" id="PTHR10048:SF15">
    <property type="entry name" value="PHOSPHATIDYLINOSITOL 4-KINASE ALPHA"/>
    <property type="match status" value="1"/>
</dbReference>
<dbReference type="FunFam" id="1.10.1070.11:FF:000012">
    <property type="entry name" value="Phosphatidylinositol 4-kinase alpha 1"/>
    <property type="match status" value="1"/>
</dbReference>
<dbReference type="SUPFAM" id="SSF48371">
    <property type="entry name" value="ARM repeat"/>
    <property type="match status" value="1"/>
</dbReference>
<dbReference type="FunFam" id="3.30.1010.10:FF:000014">
    <property type="entry name" value="Phosphatidylinositol 4-kinase STT4"/>
    <property type="match status" value="1"/>
</dbReference>
<keyword evidence="7" id="KW-0067">ATP-binding</keyword>
<dbReference type="InterPro" id="IPR015433">
    <property type="entry name" value="PI3/4_kinase"/>
</dbReference>
<dbReference type="Pfam" id="PF19274">
    <property type="entry name" value="PI4K_N"/>
    <property type="match status" value="3"/>
</dbReference>
<dbReference type="FunFam" id="1.25.40.70:FF:000011">
    <property type="entry name" value="Phosphatidylinositol 4-kinase alpha"/>
    <property type="match status" value="1"/>
</dbReference>
<dbReference type="PROSITE" id="PS51545">
    <property type="entry name" value="PIK_HELICAL"/>
    <property type="match status" value="1"/>
</dbReference>
<evidence type="ECO:0000256" key="4">
    <source>
        <dbReference type="ARBA" id="ARBA00022679"/>
    </source>
</evidence>
<dbReference type="Gene3D" id="1.10.1070.11">
    <property type="entry name" value="Phosphatidylinositol 3-/4-kinase, catalytic domain"/>
    <property type="match status" value="1"/>
</dbReference>
<feature type="domain" description="PIK helical" evidence="9">
    <location>
        <begin position="1394"/>
        <end position="1570"/>
    </location>
</feature>
<dbReference type="InterPro" id="IPR000403">
    <property type="entry name" value="PI3/4_kinase_cat_dom"/>
</dbReference>
<comment type="caution">
    <text evidence="10">The sequence shown here is derived from an EMBL/GenBank/DDBJ whole genome shotgun (WGS) entry which is preliminary data.</text>
</comment>
<gene>
    <name evidence="10" type="ORF">ALEPTO_LOCUS3571</name>
</gene>
<dbReference type="GO" id="GO:0046854">
    <property type="term" value="P:phosphatidylinositol phosphate biosynthetic process"/>
    <property type="evidence" value="ECO:0007669"/>
    <property type="project" value="InterPro"/>
</dbReference>
<dbReference type="SMART" id="SM00146">
    <property type="entry name" value="PI3Kc"/>
    <property type="match status" value="1"/>
</dbReference>
<evidence type="ECO:0000256" key="5">
    <source>
        <dbReference type="ARBA" id="ARBA00022741"/>
    </source>
</evidence>
<evidence type="ECO:0000256" key="1">
    <source>
        <dbReference type="ARBA" id="ARBA00001686"/>
    </source>
</evidence>
<dbReference type="EMBL" id="CAJVPS010000678">
    <property type="protein sequence ID" value="CAG8502818.1"/>
    <property type="molecule type" value="Genomic_DNA"/>
</dbReference>
<dbReference type="PANTHER" id="PTHR10048">
    <property type="entry name" value="PHOSPHATIDYLINOSITOL KINASE"/>
    <property type="match status" value="1"/>
</dbReference>
<dbReference type="OrthoDB" id="10264149at2759"/>
<evidence type="ECO:0000313" key="11">
    <source>
        <dbReference type="Proteomes" id="UP000789508"/>
    </source>
</evidence>
<dbReference type="InterPro" id="IPR001263">
    <property type="entry name" value="PI3K_accessory_dom"/>
</dbReference>
<dbReference type="SUPFAM" id="SSF56112">
    <property type="entry name" value="Protein kinase-like (PK-like)"/>
    <property type="match status" value="1"/>
</dbReference>
<dbReference type="Pfam" id="PF00613">
    <property type="entry name" value="PI3Ka"/>
    <property type="match status" value="1"/>
</dbReference>
<evidence type="ECO:0000256" key="7">
    <source>
        <dbReference type="ARBA" id="ARBA00022840"/>
    </source>
</evidence>
<dbReference type="Gene3D" id="1.25.40.70">
    <property type="entry name" value="Phosphatidylinositol 3-kinase, accessory domain (PIK)"/>
    <property type="match status" value="1"/>
</dbReference>
<dbReference type="InterPro" id="IPR016024">
    <property type="entry name" value="ARM-type_fold"/>
</dbReference>
<protein>
    <recommendedName>
        <fullName evidence="3">1-phosphatidylinositol 4-kinase</fullName>
        <ecNumber evidence="3">2.7.1.67</ecNumber>
    </recommendedName>
</protein>
<dbReference type="InterPro" id="IPR042236">
    <property type="entry name" value="PI3K_accessory_sf"/>
</dbReference>
<dbReference type="InterPro" id="IPR018936">
    <property type="entry name" value="PI3/4_kinase_CS"/>
</dbReference>
<keyword evidence="6" id="KW-0418">Kinase</keyword>
<dbReference type="GO" id="GO:0005886">
    <property type="term" value="C:plasma membrane"/>
    <property type="evidence" value="ECO:0007669"/>
    <property type="project" value="TreeGrafter"/>
</dbReference>
<feature type="non-terminal residue" evidence="10">
    <location>
        <position position="1953"/>
    </location>
</feature>
<accession>A0A9N8ZPU6</accession>
<evidence type="ECO:0000313" key="10">
    <source>
        <dbReference type="EMBL" id="CAG8502818.1"/>
    </source>
</evidence>
<dbReference type="GO" id="GO:0005737">
    <property type="term" value="C:cytoplasm"/>
    <property type="evidence" value="ECO:0007669"/>
    <property type="project" value="TreeGrafter"/>
</dbReference>
<dbReference type="Pfam" id="PF00454">
    <property type="entry name" value="PI3_PI4_kinase"/>
    <property type="match status" value="1"/>
</dbReference>
<evidence type="ECO:0000256" key="6">
    <source>
        <dbReference type="ARBA" id="ARBA00022777"/>
    </source>
</evidence>
<dbReference type="CDD" id="cd05167">
    <property type="entry name" value="PI4Kc_III_alpha"/>
    <property type="match status" value="1"/>
</dbReference>
<evidence type="ECO:0000256" key="2">
    <source>
        <dbReference type="ARBA" id="ARBA00006209"/>
    </source>
</evidence>
<dbReference type="GO" id="GO:0048015">
    <property type="term" value="P:phosphatidylinositol-mediated signaling"/>
    <property type="evidence" value="ECO:0007669"/>
    <property type="project" value="TreeGrafter"/>
</dbReference>
<dbReference type="PROSITE" id="PS00915">
    <property type="entry name" value="PI3_4_KINASE_1"/>
    <property type="match status" value="1"/>
</dbReference>
<dbReference type="PROSITE" id="PS50290">
    <property type="entry name" value="PI3_4_KINASE_3"/>
    <property type="match status" value="1"/>
</dbReference>
<keyword evidence="4" id="KW-0808">Transferase</keyword>
<dbReference type="GO" id="GO:0004430">
    <property type="term" value="F:1-phosphatidylinositol 4-kinase activity"/>
    <property type="evidence" value="ECO:0007669"/>
    <property type="project" value="UniProtKB-EC"/>
</dbReference>
<comment type="similarity">
    <text evidence="2">Belongs to the PI3/PI4-kinase family. Type III PI4K subfamily.</text>
</comment>
<evidence type="ECO:0000259" key="8">
    <source>
        <dbReference type="PROSITE" id="PS50290"/>
    </source>
</evidence>
<dbReference type="PROSITE" id="PS00916">
    <property type="entry name" value="PI3_4_KINASE_2"/>
    <property type="match status" value="1"/>
</dbReference>
<name>A0A9N8ZPU6_9GLOM</name>
<evidence type="ECO:0000256" key="3">
    <source>
        <dbReference type="ARBA" id="ARBA00012169"/>
    </source>
</evidence>
<dbReference type="Proteomes" id="UP000789508">
    <property type="component" value="Unassembled WGS sequence"/>
</dbReference>